<organism evidence="3 4">
    <name type="scientific">Flexivirga oryzae</name>
    <dbReference type="NCBI Taxonomy" id="1794944"/>
    <lineage>
        <taxon>Bacteria</taxon>
        <taxon>Bacillati</taxon>
        <taxon>Actinomycetota</taxon>
        <taxon>Actinomycetes</taxon>
        <taxon>Micrococcales</taxon>
        <taxon>Dermacoccaceae</taxon>
        <taxon>Flexivirga</taxon>
    </lineage>
</organism>
<feature type="transmembrane region" description="Helical" evidence="2">
    <location>
        <begin position="74"/>
        <end position="95"/>
    </location>
</feature>
<keyword evidence="2" id="KW-1133">Transmembrane helix</keyword>
<dbReference type="EMBL" id="JACHVQ010000003">
    <property type="protein sequence ID" value="MBB2893667.1"/>
    <property type="molecule type" value="Genomic_DNA"/>
</dbReference>
<dbReference type="Proteomes" id="UP000559182">
    <property type="component" value="Unassembled WGS sequence"/>
</dbReference>
<name>A0A839N8Y1_9MICO</name>
<keyword evidence="4" id="KW-1185">Reference proteome</keyword>
<evidence type="ECO:0000313" key="3">
    <source>
        <dbReference type="EMBL" id="MBB2893667.1"/>
    </source>
</evidence>
<dbReference type="RefSeq" id="WP_183322119.1">
    <property type="nucleotide sequence ID" value="NZ_JACHVQ010000003.1"/>
</dbReference>
<keyword evidence="2" id="KW-0472">Membrane</keyword>
<feature type="compositionally biased region" description="Acidic residues" evidence="1">
    <location>
        <begin position="1"/>
        <end position="10"/>
    </location>
</feature>
<protein>
    <submittedName>
        <fullName evidence="3">Uncharacterized protein</fullName>
    </submittedName>
</protein>
<evidence type="ECO:0000256" key="1">
    <source>
        <dbReference type="SAM" id="MobiDB-lite"/>
    </source>
</evidence>
<gene>
    <name evidence="3" type="ORF">FHU39_003698</name>
</gene>
<proteinExistence type="predicted"/>
<sequence length="236" mass="24060">MTTPPDDFENDPTGMRDLLRSLPDPGPMPQDVADRITAALAEEQQGRSDADRGNVTPLTRTAHPAKGTGGGRRWMQAVGGLVAAAAVAAVAVVGVNSLRHDNAPTSALPPGSTQSSVSGDQLVGRMQVQSTGTDYTPASFNTQAASMATGSASGQPDAGILTEFGSLTKPSALLACARSIGGSLLNDPSSIKVDLATFQGKPAVVIVVTNEGKKTAFAVSSTCSKGDRPYAAPRTI</sequence>
<reference evidence="3 4" key="1">
    <citation type="submission" date="2020-08" db="EMBL/GenBank/DDBJ databases">
        <title>Sequencing the genomes of 1000 actinobacteria strains.</title>
        <authorList>
            <person name="Klenk H.-P."/>
        </authorList>
    </citation>
    <scope>NUCLEOTIDE SEQUENCE [LARGE SCALE GENOMIC DNA]</scope>
    <source>
        <strain evidence="3 4">DSM 105369</strain>
    </source>
</reference>
<comment type="caution">
    <text evidence="3">The sequence shown here is derived from an EMBL/GenBank/DDBJ whole genome shotgun (WGS) entry which is preliminary data.</text>
</comment>
<evidence type="ECO:0000256" key="2">
    <source>
        <dbReference type="SAM" id="Phobius"/>
    </source>
</evidence>
<keyword evidence="2" id="KW-0812">Transmembrane</keyword>
<feature type="region of interest" description="Disordered" evidence="1">
    <location>
        <begin position="1"/>
        <end position="72"/>
    </location>
</feature>
<evidence type="ECO:0000313" key="4">
    <source>
        <dbReference type="Proteomes" id="UP000559182"/>
    </source>
</evidence>
<dbReference type="AlphaFoldDB" id="A0A839N8Y1"/>
<accession>A0A839N8Y1</accession>